<feature type="compositionally biased region" description="Basic residues" evidence="1">
    <location>
        <begin position="98"/>
        <end position="113"/>
    </location>
</feature>
<dbReference type="Proteomes" id="UP000800036">
    <property type="component" value="Unassembled WGS sequence"/>
</dbReference>
<evidence type="ECO:0000313" key="4">
    <source>
        <dbReference type="Proteomes" id="UP000800036"/>
    </source>
</evidence>
<dbReference type="SUPFAM" id="SSF52047">
    <property type="entry name" value="RNI-like"/>
    <property type="match status" value="1"/>
</dbReference>
<dbReference type="FunFam" id="3.80.10.10:FF:000601">
    <property type="entry name" value="DNA repair protein Rad7, protein"/>
    <property type="match status" value="1"/>
</dbReference>
<dbReference type="GO" id="GO:0019005">
    <property type="term" value="C:SCF ubiquitin ligase complex"/>
    <property type="evidence" value="ECO:0007669"/>
    <property type="project" value="TreeGrafter"/>
</dbReference>
<protein>
    <submittedName>
        <fullName evidence="3">DNA repair protein-like protein Rad7</fullName>
    </submittedName>
</protein>
<feature type="region of interest" description="Disordered" evidence="1">
    <location>
        <begin position="1"/>
        <end position="20"/>
    </location>
</feature>
<organism evidence="3 4">
    <name type="scientific">Bimuria novae-zelandiae CBS 107.79</name>
    <dbReference type="NCBI Taxonomy" id="1447943"/>
    <lineage>
        <taxon>Eukaryota</taxon>
        <taxon>Fungi</taxon>
        <taxon>Dikarya</taxon>
        <taxon>Ascomycota</taxon>
        <taxon>Pezizomycotina</taxon>
        <taxon>Dothideomycetes</taxon>
        <taxon>Pleosporomycetidae</taxon>
        <taxon>Pleosporales</taxon>
        <taxon>Massarineae</taxon>
        <taxon>Didymosphaeriaceae</taxon>
        <taxon>Bimuria</taxon>
    </lineage>
</organism>
<evidence type="ECO:0000256" key="1">
    <source>
        <dbReference type="SAM" id="MobiDB-lite"/>
    </source>
</evidence>
<dbReference type="AlphaFoldDB" id="A0A6A5VL77"/>
<dbReference type="Pfam" id="PF23550">
    <property type="entry name" value="zf_Tbcl_Rhp7"/>
    <property type="match status" value="1"/>
</dbReference>
<feature type="domain" description="DNA repair protein rhp7 treble clef" evidence="2">
    <location>
        <begin position="136"/>
        <end position="174"/>
    </location>
</feature>
<accession>A0A6A5VL77</accession>
<gene>
    <name evidence="3" type="ORF">BU23DRAFT_550117</name>
</gene>
<dbReference type="InterPro" id="IPR006553">
    <property type="entry name" value="Leu-rich_rpt_Cys-con_subtyp"/>
</dbReference>
<dbReference type="PANTHER" id="PTHR13318:SF190">
    <property type="entry name" value="PARTNER OF PAIRED, ISOFORM B"/>
    <property type="match status" value="1"/>
</dbReference>
<dbReference type="OrthoDB" id="1924287at2759"/>
<feature type="region of interest" description="Disordered" evidence="1">
    <location>
        <begin position="36"/>
        <end position="123"/>
    </location>
</feature>
<dbReference type="PANTHER" id="PTHR13318">
    <property type="entry name" value="PARTNER OF PAIRED, ISOFORM B-RELATED"/>
    <property type="match status" value="1"/>
</dbReference>
<dbReference type="InterPro" id="IPR056451">
    <property type="entry name" value="Znf_Tbcl_Rhp7"/>
</dbReference>
<keyword evidence="4" id="KW-1185">Reference proteome</keyword>
<proteinExistence type="predicted"/>
<dbReference type="Gene3D" id="3.80.10.10">
    <property type="entry name" value="Ribonuclease Inhibitor"/>
    <property type="match status" value="2"/>
</dbReference>
<dbReference type="InterPro" id="IPR032675">
    <property type="entry name" value="LRR_dom_sf"/>
</dbReference>
<evidence type="ECO:0000259" key="2">
    <source>
        <dbReference type="Pfam" id="PF23550"/>
    </source>
</evidence>
<evidence type="ECO:0000313" key="3">
    <source>
        <dbReference type="EMBL" id="KAF1977991.1"/>
    </source>
</evidence>
<name>A0A6A5VL77_9PLEO</name>
<reference evidence="3" key="1">
    <citation type="journal article" date="2020" name="Stud. Mycol.">
        <title>101 Dothideomycetes genomes: a test case for predicting lifestyles and emergence of pathogens.</title>
        <authorList>
            <person name="Haridas S."/>
            <person name="Albert R."/>
            <person name="Binder M."/>
            <person name="Bloem J."/>
            <person name="Labutti K."/>
            <person name="Salamov A."/>
            <person name="Andreopoulos B."/>
            <person name="Baker S."/>
            <person name="Barry K."/>
            <person name="Bills G."/>
            <person name="Bluhm B."/>
            <person name="Cannon C."/>
            <person name="Castanera R."/>
            <person name="Culley D."/>
            <person name="Daum C."/>
            <person name="Ezra D."/>
            <person name="Gonzalez J."/>
            <person name="Henrissat B."/>
            <person name="Kuo A."/>
            <person name="Liang C."/>
            <person name="Lipzen A."/>
            <person name="Lutzoni F."/>
            <person name="Magnuson J."/>
            <person name="Mondo S."/>
            <person name="Nolan M."/>
            <person name="Ohm R."/>
            <person name="Pangilinan J."/>
            <person name="Park H.-J."/>
            <person name="Ramirez L."/>
            <person name="Alfaro M."/>
            <person name="Sun H."/>
            <person name="Tritt A."/>
            <person name="Yoshinaga Y."/>
            <person name="Zwiers L.-H."/>
            <person name="Turgeon B."/>
            <person name="Goodwin S."/>
            <person name="Spatafora J."/>
            <person name="Crous P."/>
            <person name="Grigoriev I."/>
        </authorList>
    </citation>
    <scope>NUCLEOTIDE SEQUENCE</scope>
    <source>
        <strain evidence="3">CBS 107.79</strain>
    </source>
</reference>
<feature type="compositionally biased region" description="Acidic residues" evidence="1">
    <location>
        <begin position="50"/>
        <end position="61"/>
    </location>
</feature>
<dbReference type="EMBL" id="ML976661">
    <property type="protein sequence ID" value="KAF1977991.1"/>
    <property type="molecule type" value="Genomic_DNA"/>
</dbReference>
<dbReference type="SMART" id="SM00367">
    <property type="entry name" value="LRR_CC"/>
    <property type="match status" value="3"/>
</dbReference>
<sequence>MSGRRGRGGGRAAGIRGPHSALTDFLAANNISAQEIRDSYRQRQQQAEAEAAENGEAEDNGEGPSIANDEEDLQAESSAMAAERTRKRKRNQEEAIAKIKKGKAAKKNAKKKNKGSDDGSDYDDVMDMYKKAGPLPGQLENCEVCDKRFTVTPYSKAGPDGGLLCTKCGKESAKEAKATDKASKPAVRKGRRKIESNRLDGLTFRGARTLQQLCIDTLAKHADDIEELGEMPEPIMNKLSEIFSKKRAMKSNTFKLFLQPDLDVVAIHEAAYLETEDYDQIFAIVPHLKKLSLRNCCQFKDSNVGYMIEKAKDLVDIQLLGANLVSNDKWVDLFIARGHDLRALKLEWLDAAFDDQAVEALTTFCPNLERLKLERCKQIGPDSIDAIARLEKLQHLTLCYQKVIPRDRVVNLIANVGPNLRTLCLERFIDPENEDGPNDDLLDVIHKTCTQLSKLRFSENNECSDAGYVNLFSDWSNPPLRYIDVNSTRDVDNSNPDGPEDAVGFGSAGFHALMQHSGSKLEYLDVSSCRHISHEQFAHIFSPEHTWPCLREINLSFCPVVDTEVIAGIFRSCPQIKKVVTFGCFEVQDVVVPRDIVLIGAPRAQNAIEQFGQVVMDFQEEFGEVQNPMGMNRIVPVMS</sequence>
<dbReference type="GO" id="GO:0031146">
    <property type="term" value="P:SCF-dependent proteasomal ubiquitin-dependent protein catabolic process"/>
    <property type="evidence" value="ECO:0007669"/>
    <property type="project" value="TreeGrafter"/>
</dbReference>